<feature type="transmembrane region" description="Helical" evidence="1">
    <location>
        <begin position="7"/>
        <end position="24"/>
    </location>
</feature>
<sequence length="258" mass="29539">MGKYIDLIIGLFAILYVLIINSLFGKITFNEFFLFIGVILIIFHFSKDKLKKLGYKNKYFKIIFNIGRSLILIGSVVFVIIESVIIIFPKNNDSYSNYVIILGAGVKGETPSLTLAQRLEKAIEYVNKQNSELKIIVSGGQGKGEDISEAEAMKRYLIKNGIKAEIIKEDKSRDTRENLTFSKEILENIENKNINDIDVKIITSDFHAFRSNLIAKSLDYEKSSFFTNRTLPLLMPVMYSREFFAIGKYFLIEILQKV</sequence>
<dbReference type="InterPro" id="IPR051599">
    <property type="entry name" value="Cell_Envelope_Assoc"/>
</dbReference>
<feature type="domain" description="DUF218" evidence="2">
    <location>
        <begin position="98"/>
        <end position="220"/>
    </location>
</feature>
<gene>
    <name evidence="3" type="ORF">H9660_13495</name>
</gene>
<comment type="caution">
    <text evidence="3">The sequence shown here is derived from an EMBL/GenBank/DDBJ whole genome shotgun (WGS) entry which is preliminary data.</text>
</comment>
<evidence type="ECO:0000313" key="3">
    <source>
        <dbReference type="EMBL" id="MBD7916160.1"/>
    </source>
</evidence>
<keyword evidence="1" id="KW-0812">Transmembrane</keyword>
<evidence type="ECO:0000256" key="1">
    <source>
        <dbReference type="SAM" id="Phobius"/>
    </source>
</evidence>
<keyword evidence="4" id="KW-1185">Reference proteome</keyword>
<reference evidence="3 4" key="1">
    <citation type="submission" date="2020-08" db="EMBL/GenBank/DDBJ databases">
        <title>A Genomic Blueprint of the Chicken Gut Microbiome.</title>
        <authorList>
            <person name="Gilroy R."/>
            <person name="Ravi A."/>
            <person name="Getino M."/>
            <person name="Pursley I."/>
            <person name="Horton D.L."/>
            <person name="Alikhan N.-F."/>
            <person name="Baker D."/>
            <person name="Gharbi K."/>
            <person name="Hall N."/>
            <person name="Watson M."/>
            <person name="Adriaenssens E.M."/>
            <person name="Foster-Nyarko E."/>
            <person name="Jarju S."/>
            <person name="Secka A."/>
            <person name="Antonio M."/>
            <person name="Oren A."/>
            <person name="Chaudhuri R."/>
            <person name="La Ragione R.M."/>
            <person name="Hildebrand F."/>
            <person name="Pallen M.J."/>
        </authorList>
    </citation>
    <scope>NUCLEOTIDE SEQUENCE [LARGE SCALE GENOMIC DNA]</scope>
    <source>
        <strain evidence="3 4">Sa3CUN1</strain>
    </source>
</reference>
<dbReference type="InterPro" id="IPR014729">
    <property type="entry name" value="Rossmann-like_a/b/a_fold"/>
</dbReference>
<feature type="transmembrane region" description="Helical" evidence="1">
    <location>
        <begin position="66"/>
        <end position="88"/>
    </location>
</feature>
<dbReference type="Pfam" id="PF02698">
    <property type="entry name" value="DUF218"/>
    <property type="match status" value="1"/>
</dbReference>
<dbReference type="Gene3D" id="3.40.50.620">
    <property type="entry name" value="HUPs"/>
    <property type="match status" value="1"/>
</dbReference>
<keyword evidence="1" id="KW-1133">Transmembrane helix</keyword>
<evidence type="ECO:0000313" key="4">
    <source>
        <dbReference type="Proteomes" id="UP000640335"/>
    </source>
</evidence>
<dbReference type="InterPro" id="IPR003848">
    <property type="entry name" value="DUF218"/>
</dbReference>
<dbReference type="PANTHER" id="PTHR30336:SF4">
    <property type="entry name" value="ENVELOPE BIOGENESIS FACTOR ELYC"/>
    <property type="match status" value="1"/>
</dbReference>
<dbReference type="Proteomes" id="UP000640335">
    <property type="component" value="Unassembled WGS sequence"/>
</dbReference>
<keyword evidence="1" id="KW-0472">Membrane</keyword>
<evidence type="ECO:0000259" key="2">
    <source>
        <dbReference type="Pfam" id="PF02698"/>
    </source>
</evidence>
<dbReference type="EMBL" id="JACSQZ010000063">
    <property type="protein sequence ID" value="MBD7916160.1"/>
    <property type="molecule type" value="Genomic_DNA"/>
</dbReference>
<protein>
    <submittedName>
        <fullName evidence="3">YdcF family protein</fullName>
    </submittedName>
</protein>
<dbReference type="RefSeq" id="WP_191750906.1">
    <property type="nucleotide sequence ID" value="NZ_JACSQZ010000063.1"/>
</dbReference>
<proteinExistence type="predicted"/>
<feature type="transmembrane region" description="Helical" evidence="1">
    <location>
        <begin position="30"/>
        <end position="46"/>
    </location>
</feature>
<organism evidence="3 4">
    <name type="scientific">Clostridium gallinarum</name>
    <dbReference type="NCBI Taxonomy" id="2762246"/>
    <lineage>
        <taxon>Bacteria</taxon>
        <taxon>Bacillati</taxon>
        <taxon>Bacillota</taxon>
        <taxon>Clostridia</taxon>
        <taxon>Eubacteriales</taxon>
        <taxon>Clostridiaceae</taxon>
        <taxon>Clostridium</taxon>
    </lineage>
</organism>
<name>A0ABR8Q6V2_9CLOT</name>
<dbReference type="CDD" id="cd06259">
    <property type="entry name" value="YdcF-like"/>
    <property type="match status" value="1"/>
</dbReference>
<accession>A0ABR8Q6V2</accession>
<dbReference type="PANTHER" id="PTHR30336">
    <property type="entry name" value="INNER MEMBRANE PROTEIN, PROBABLE PERMEASE"/>
    <property type="match status" value="1"/>
</dbReference>